<dbReference type="GO" id="GO:0005778">
    <property type="term" value="C:peroxisomal membrane"/>
    <property type="evidence" value="ECO:0007669"/>
    <property type="project" value="UniProtKB-SubCell"/>
</dbReference>
<evidence type="ECO:0000256" key="5">
    <source>
        <dbReference type="SAM" id="Phobius"/>
    </source>
</evidence>
<protein>
    <submittedName>
        <fullName evidence="6">Uncharacterized protein</fullName>
    </submittedName>
</protein>
<reference evidence="6 7" key="1">
    <citation type="submission" date="2017-11" db="EMBL/GenBank/DDBJ databases">
        <authorList>
            <person name="Kracher B."/>
        </authorList>
    </citation>
    <scope>NUCLEOTIDE SEQUENCE [LARGE SCALE GENOMIC DNA]</scope>
    <source>
        <strain evidence="6 7">RACE1</strain>
    </source>
</reference>
<keyword evidence="5" id="KW-0812">Transmembrane</keyword>
<keyword evidence="5" id="KW-1133">Transmembrane helix</keyword>
<dbReference type="EMBL" id="UNSH01000042">
    <property type="protein sequence ID" value="SZF02447.1"/>
    <property type="molecule type" value="Genomic_DNA"/>
</dbReference>
<evidence type="ECO:0000256" key="2">
    <source>
        <dbReference type="ARBA" id="ARBA00023136"/>
    </source>
</evidence>
<sequence length="215" mass="24768">MTMRRFIRFTQDPTALEKMLRLFQSFAHLFSVNNLSSPANVPWNIMQQQFSLGRRYLRFFRFTESFAQAYDSYSDLNGVEALLVSGKWSFYGLYLACESLCLLDAMQVWVTGWAKWVMAEGYKFWLFSLVCSIFWEVGKIWKFLETKSSGNGQKQKPSQVTTKYLDVIIRIVIDSLDLVTPGMVLGWLPLNANVLGLTAAMSTLLSLILIWNHID</sequence>
<proteinExistence type="predicted"/>
<dbReference type="PANTHER" id="PTHR12652">
    <property type="entry name" value="PEROXISOMAL BIOGENESIS FACTOR 11"/>
    <property type="match status" value="1"/>
</dbReference>
<keyword evidence="2 5" id="KW-0472">Membrane</keyword>
<comment type="subcellular location">
    <subcellularLocation>
        <location evidence="4">Peroxisome membrane</location>
    </subcellularLocation>
</comment>
<keyword evidence="3" id="KW-0576">Peroxisome</keyword>
<feature type="transmembrane region" description="Helical" evidence="5">
    <location>
        <begin position="194"/>
        <end position="214"/>
    </location>
</feature>
<dbReference type="GO" id="GO:0016559">
    <property type="term" value="P:peroxisome fission"/>
    <property type="evidence" value="ECO:0007669"/>
    <property type="project" value="InterPro"/>
</dbReference>
<evidence type="ECO:0000256" key="4">
    <source>
        <dbReference type="ARBA" id="ARBA00046271"/>
    </source>
</evidence>
<evidence type="ECO:0000313" key="6">
    <source>
        <dbReference type="EMBL" id="SZF02447.1"/>
    </source>
</evidence>
<dbReference type="Pfam" id="PF05648">
    <property type="entry name" value="PEX11"/>
    <property type="match status" value="1"/>
</dbReference>
<evidence type="ECO:0000256" key="3">
    <source>
        <dbReference type="ARBA" id="ARBA00023140"/>
    </source>
</evidence>
<dbReference type="AlphaFoldDB" id="A0A383URD0"/>
<organism evidence="6 7">
    <name type="scientific">Blumeria hordei</name>
    <name type="common">Barley powdery mildew</name>
    <name type="synonym">Blumeria graminis f. sp. hordei</name>
    <dbReference type="NCBI Taxonomy" id="2867405"/>
    <lineage>
        <taxon>Eukaryota</taxon>
        <taxon>Fungi</taxon>
        <taxon>Dikarya</taxon>
        <taxon>Ascomycota</taxon>
        <taxon>Pezizomycotina</taxon>
        <taxon>Leotiomycetes</taxon>
        <taxon>Erysiphales</taxon>
        <taxon>Erysiphaceae</taxon>
        <taxon>Blumeria</taxon>
    </lineage>
</organism>
<dbReference type="InterPro" id="IPR008733">
    <property type="entry name" value="PEX11"/>
</dbReference>
<dbReference type="VEuPathDB" id="FungiDB:BLGHR1_13228"/>
<gene>
    <name evidence="6" type="ORF">BLGHR1_13228</name>
</gene>
<keyword evidence="1" id="KW-0962">Peroxisome biogenesis</keyword>
<accession>A0A383URD0</accession>
<dbReference type="PANTHER" id="PTHR12652:SF23">
    <property type="entry name" value="MICROBODY (PEROXISOME) PROLIFERATION PROTEIN PEROXIN 11B (EUROFUNG)"/>
    <property type="match status" value="1"/>
</dbReference>
<name>A0A383URD0_BLUHO</name>
<evidence type="ECO:0000256" key="1">
    <source>
        <dbReference type="ARBA" id="ARBA00022593"/>
    </source>
</evidence>
<evidence type="ECO:0000313" key="7">
    <source>
        <dbReference type="Proteomes" id="UP000275772"/>
    </source>
</evidence>
<dbReference type="Proteomes" id="UP000275772">
    <property type="component" value="Unassembled WGS sequence"/>
</dbReference>